<dbReference type="STRING" id="218851.A0A2G5DFZ0"/>
<gene>
    <name evidence="7" type="ORF">AQUCO_02100181v1</name>
</gene>
<dbReference type="AlphaFoldDB" id="A0A2G5DFZ0"/>
<keyword evidence="8" id="KW-1185">Reference proteome</keyword>
<evidence type="ECO:0000313" key="8">
    <source>
        <dbReference type="Proteomes" id="UP000230069"/>
    </source>
</evidence>
<dbReference type="InParanoid" id="A0A2G5DFZ0"/>
<organism evidence="7 8">
    <name type="scientific">Aquilegia coerulea</name>
    <name type="common">Rocky mountain columbine</name>
    <dbReference type="NCBI Taxonomy" id="218851"/>
    <lineage>
        <taxon>Eukaryota</taxon>
        <taxon>Viridiplantae</taxon>
        <taxon>Streptophyta</taxon>
        <taxon>Embryophyta</taxon>
        <taxon>Tracheophyta</taxon>
        <taxon>Spermatophyta</taxon>
        <taxon>Magnoliopsida</taxon>
        <taxon>Ranunculales</taxon>
        <taxon>Ranunculaceae</taxon>
        <taxon>Thalictroideae</taxon>
        <taxon>Aquilegia</taxon>
    </lineage>
</organism>
<dbReference type="InterPro" id="IPR013083">
    <property type="entry name" value="Znf_RING/FYVE/PHD"/>
</dbReference>
<sequence>MQNQQETNQDSSSSSSSSSAAKAATTETEAVIVVRSTEEEEDDEMEKCNMEKEKVKSNILVKLSEEETEKKKQNNCVIVDIKDECDFGGILLNNNNKDGEKVCRICHLNAAECTSSSSAAEKLDLIKLGCGCKDELGIAHRHCAEAWFKLKGNRRCEICGETAKNITGVGDDRFMEEWNERSDESSGNTDQRRGFFRGQPFCNFLMACLVILFVIPWFFHVNMV</sequence>
<feature type="domain" description="RING-CH-type" evidence="6">
    <location>
        <begin position="95"/>
        <end position="166"/>
    </location>
</feature>
<dbReference type="Pfam" id="PF12906">
    <property type="entry name" value="RINGv"/>
    <property type="match status" value="1"/>
</dbReference>
<reference evidence="7 8" key="1">
    <citation type="submission" date="2017-09" db="EMBL/GenBank/DDBJ databases">
        <title>WGS assembly of Aquilegia coerulea Goldsmith.</title>
        <authorList>
            <person name="Hodges S."/>
            <person name="Kramer E."/>
            <person name="Nordborg M."/>
            <person name="Tomkins J."/>
            <person name="Borevitz J."/>
            <person name="Derieg N."/>
            <person name="Yan J."/>
            <person name="Mihaltcheva S."/>
            <person name="Hayes R.D."/>
            <person name="Rokhsar D."/>
        </authorList>
    </citation>
    <scope>NUCLEOTIDE SEQUENCE [LARGE SCALE GENOMIC DNA]</scope>
    <source>
        <strain evidence="8">cv. Goldsmith</strain>
    </source>
</reference>
<dbReference type="SMART" id="SM00744">
    <property type="entry name" value="RINGv"/>
    <property type="match status" value="1"/>
</dbReference>
<keyword evidence="3" id="KW-0862">Zinc</keyword>
<dbReference type="Gene3D" id="3.30.40.10">
    <property type="entry name" value="Zinc/RING finger domain, C3HC4 (zinc finger)"/>
    <property type="match status" value="1"/>
</dbReference>
<evidence type="ECO:0000313" key="7">
    <source>
        <dbReference type="EMBL" id="PIA42137.1"/>
    </source>
</evidence>
<dbReference type="EMBL" id="KZ305038">
    <property type="protein sequence ID" value="PIA42137.1"/>
    <property type="molecule type" value="Genomic_DNA"/>
</dbReference>
<feature type="compositionally biased region" description="Polar residues" evidence="4">
    <location>
        <begin position="1"/>
        <end position="10"/>
    </location>
</feature>
<dbReference type="OrthoDB" id="1734943at2759"/>
<dbReference type="Proteomes" id="UP000230069">
    <property type="component" value="Unassembled WGS sequence"/>
</dbReference>
<dbReference type="FunCoup" id="A0A2G5DFZ0">
    <property type="interactions" value="1"/>
</dbReference>
<evidence type="ECO:0000256" key="4">
    <source>
        <dbReference type="SAM" id="MobiDB-lite"/>
    </source>
</evidence>
<evidence type="ECO:0000256" key="5">
    <source>
        <dbReference type="SAM" id="Phobius"/>
    </source>
</evidence>
<proteinExistence type="predicted"/>
<name>A0A2G5DFZ0_AQUCA</name>
<dbReference type="PANTHER" id="PTHR46214:SF8">
    <property type="entry name" value="RING_FYVE_PHD ZINC FINGER SUPERFAMILY PROTEIN"/>
    <property type="match status" value="1"/>
</dbReference>
<accession>A0A2G5DFZ0</accession>
<keyword evidence="5" id="KW-0812">Transmembrane</keyword>
<evidence type="ECO:0000259" key="6">
    <source>
        <dbReference type="PROSITE" id="PS51292"/>
    </source>
</evidence>
<feature type="transmembrane region" description="Helical" evidence="5">
    <location>
        <begin position="201"/>
        <end position="219"/>
    </location>
</feature>
<feature type="region of interest" description="Disordered" evidence="4">
    <location>
        <begin position="1"/>
        <end position="49"/>
    </location>
</feature>
<feature type="compositionally biased region" description="Low complexity" evidence="4">
    <location>
        <begin position="11"/>
        <end position="30"/>
    </location>
</feature>
<dbReference type="PANTHER" id="PTHR46214">
    <property type="entry name" value="ZINC FINGER, RING-CH-TYPE"/>
    <property type="match status" value="1"/>
</dbReference>
<protein>
    <recommendedName>
        <fullName evidence="6">RING-CH-type domain-containing protein</fullName>
    </recommendedName>
</protein>
<evidence type="ECO:0000256" key="1">
    <source>
        <dbReference type="ARBA" id="ARBA00022723"/>
    </source>
</evidence>
<dbReference type="GO" id="GO:0008270">
    <property type="term" value="F:zinc ion binding"/>
    <property type="evidence" value="ECO:0007669"/>
    <property type="project" value="UniProtKB-KW"/>
</dbReference>
<keyword evidence="1" id="KW-0479">Metal-binding</keyword>
<evidence type="ECO:0000256" key="3">
    <source>
        <dbReference type="ARBA" id="ARBA00022833"/>
    </source>
</evidence>
<dbReference type="PROSITE" id="PS51292">
    <property type="entry name" value="ZF_RING_CH"/>
    <property type="match status" value="1"/>
</dbReference>
<dbReference type="SUPFAM" id="SSF57850">
    <property type="entry name" value="RING/U-box"/>
    <property type="match status" value="1"/>
</dbReference>
<keyword evidence="2" id="KW-0863">Zinc-finger</keyword>
<dbReference type="InterPro" id="IPR011016">
    <property type="entry name" value="Znf_RING-CH"/>
</dbReference>
<evidence type="ECO:0000256" key="2">
    <source>
        <dbReference type="ARBA" id="ARBA00022771"/>
    </source>
</evidence>
<keyword evidence="5" id="KW-1133">Transmembrane helix</keyword>
<keyword evidence="5" id="KW-0472">Membrane</keyword>